<evidence type="ECO:0000313" key="2">
    <source>
        <dbReference type="Proteomes" id="UP000807342"/>
    </source>
</evidence>
<name>A0A9P5X419_9AGAR</name>
<protein>
    <submittedName>
        <fullName evidence="1">Uncharacterized protein</fullName>
    </submittedName>
</protein>
<accession>A0A9P5X419</accession>
<organism evidence="1 2">
    <name type="scientific">Macrolepiota fuliginosa MF-IS2</name>
    <dbReference type="NCBI Taxonomy" id="1400762"/>
    <lineage>
        <taxon>Eukaryota</taxon>
        <taxon>Fungi</taxon>
        <taxon>Dikarya</taxon>
        <taxon>Basidiomycota</taxon>
        <taxon>Agaricomycotina</taxon>
        <taxon>Agaricomycetes</taxon>
        <taxon>Agaricomycetidae</taxon>
        <taxon>Agaricales</taxon>
        <taxon>Agaricineae</taxon>
        <taxon>Agaricaceae</taxon>
        <taxon>Macrolepiota</taxon>
    </lineage>
</organism>
<proteinExistence type="predicted"/>
<comment type="caution">
    <text evidence="1">The sequence shown here is derived from an EMBL/GenBank/DDBJ whole genome shotgun (WGS) entry which is preliminary data.</text>
</comment>
<dbReference type="AlphaFoldDB" id="A0A9P5X419"/>
<dbReference type="Proteomes" id="UP000807342">
    <property type="component" value="Unassembled WGS sequence"/>
</dbReference>
<gene>
    <name evidence="1" type="ORF">P691DRAFT_391255</name>
</gene>
<sequence>MTTNLIFMSSISYFPSPPTYSNFSFAFSQSFPSLPSPLPSPSPPHPLLSLASILSTLSPQPFSPSLLPSPLSPLPSPLIPLLPFPLHSPTLCILPSLKRILFLRLLCRSLPGHNALHLSHTIISCARSTCPMKK</sequence>
<keyword evidence="2" id="KW-1185">Reference proteome</keyword>
<reference evidence="1" key="1">
    <citation type="submission" date="2020-11" db="EMBL/GenBank/DDBJ databases">
        <authorList>
            <consortium name="DOE Joint Genome Institute"/>
            <person name="Ahrendt S."/>
            <person name="Riley R."/>
            <person name="Andreopoulos W."/>
            <person name="Labutti K."/>
            <person name="Pangilinan J."/>
            <person name="Ruiz-Duenas F.J."/>
            <person name="Barrasa J.M."/>
            <person name="Sanchez-Garcia M."/>
            <person name="Camarero S."/>
            <person name="Miyauchi S."/>
            <person name="Serrano A."/>
            <person name="Linde D."/>
            <person name="Babiker R."/>
            <person name="Drula E."/>
            <person name="Ayuso-Fernandez I."/>
            <person name="Pacheco R."/>
            <person name="Padilla G."/>
            <person name="Ferreira P."/>
            <person name="Barriuso J."/>
            <person name="Kellner H."/>
            <person name="Castanera R."/>
            <person name="Alfaro M."/>
            <person name="Ramirez L."/>
            <person name="Pisabarro A.G."/>
            <person name="Kuo A."/>
            <person name="Tritt A."/>
            <person name="Lipzen A."/>
            <person name="He G."/>
            <person name="Yan M."/>
            <person name="Ng V."/>
            <person name="Cullen D."/>
            <person name="Martin F."/>
            <person name="Rosso M.-N."/>
            <person name="Henrissat B."/>
            <person name="Hibbett D."/>
            <person name="Martinez A.T."/>
            <person name="Grigoriev I.V."/>
        </authorList>
    </citation>
    <scope>NUCLEOTIDE SEQUENCE</scope>
    <source>
        <strain evidence="1">MF-IS2</strain>
    </source>
</reference>
<evidence type="ECO:0000313" key="1">
    <source>
        <dbReference type="EMBL" id="KAF9443670.1"/>
    </source>
</evidence>
<dbReference type="EMBL" id="MU151448">
    <property type="protein sequence ID" value="KAF9443670.1"/>
    <property type="molecule type" value="Genomic_DNA"/>
</dbReference>